<reference evidence="2 3" key="1">
    <citation type="submission" date="2018-01" db="EMBL/GenBank/DDBJ databases">
        <title>Successful Treatment of Persistent Burkholderia cepacia Bacteremia with Ceftazidime-Avibactam.</title>
        <authorList>
            <person name="Tamma P."/>
            <person name="Fan Y."/>
            <person name="Bergman Y."/>
            <person name="Sick-Samuels A."/>
            <person name="Hsu A."/>
            <person name="Timp W."/>
            <person name="Simner P."/>
        </authorList>
    </citation>
    <scope>NUCLEOTIDE SEQUENCE [LARGE SCALE GENOMIC DNA]</scope>
    <source>
        <strain evidence="2 3">170816</strain>
    </source>
</reference>
<organism evidence="2 3">
    <name type="scientific">Burkholderia contaminans</name>
    <dbReference type="NCBI Taxonomy" id="488447"/>
    <lineage>
        <taxon>Bacteria</taxon>
        <taxon>Pseudomonadati</taxon>
        <taxon>Pseudomonadota</taxon>
        <taxon>Betaproteobacteria</taxon>
        <taxon>Burkholderiales</taxon>
        <taxon>Burkholderiaceae</taxon>
        <taxon>Burkholderia</taxon>
        <taxon>Burkholderia cepacia complex</taxon>
    </lineage>
</organism>
<dbReference type="Proteomes" id="UP000238655">
    <property type="component" value="Chromosome 2"/>
</dbReference>
<proteinExistence type="predicted"/>
<dbReference type="EMBL" id="PQVP01000001">
    <property type="protein sequence ID" value="POZ86142.1"/>
    <property type="molecule type" value="Genomic_DNA"/>
</dbReference>
<evidence type="ECO:0000313" key="3">
    <source>
        <dbReference type="Proteomes" id="UP000238655"/>
    </source>
</evidence>
<gene>
    <name evidence="2" type="ORF">C3743_06455</name>
</gene>
<accession>A0A2S5E4D1</accession>
<comment type="caution">
    <text evidence="2">The sequence shown here is derived from an EMBL/GenBank/DDBJ whole genome shotgun (WGS) entry which is preliminary data.</text>
</comment>
<protein>
    <submittedName>
        <fullName evidence="2">Uncharacterized protein</fullName>
    </submittedName>
</protein>
<feature type="compositionally biased region" description="Polar residues" evidence="1">
    <location>
        <begin position="1"/>
        <end position="18"/>
    </location>
</feature>
<name>A0A2S5E4D1_9BURK</name>
<evidence type="ECO:0000313" key="2">
    <source>
        <dbReference type="EMBL" id="POZ86142.1"/>
    </source>
</evidence>
<dbReference type="AlphaFoldDB" id="A0A2S5E4D1"/>
<sequence>MHTAQQENRMTRSQSRSNKAPPRVKPAVVLPKLGTALNWVPPKPALDTQSRPKKRTSAP</sequence>
<evidence type="ECO:0000256" key="1">
    <source>
        <dbReference type="SAM" id="MobiDB-lite"/>
    </source>
</evidence>
<feature type="region of interest" description="Disordered" evidence="1">
    <location>
        <begin position="1"/>
        <end position="59"/>
    </location>
</feature>